<proteinExistence type="predicted"/>
<evidence type="ECO:0000313" key="2">
    <source>
        <dbReference type="EMBL" id="KON30541.1"/>
    </source>
</evidence>
<feature type="transmembrane region" description="Helical" evidence="1">
    <location>
        <begin position="12"/>
        <end position="31"/>
    </location>
</feature>
<organism evidence="2 3">
    <name type="scientific">miscellaneous Crenarchaeota group-15 archaeon DG-45</name>
    <dbReference type="NCBI Taxonomy" id="1685127"/>
    <lineage>
        <taxon>Archaea</taxon>
        <taxon>Candidatus Bathyarchaeota</taxon>
        <taxon>MCG-15</taxon>
    </lineage>
</organism>
<dbReference type="AlphaFoldDB" id="A0A0M0BQP1"/>
<dbReference type="EMBL" id="LFWZ01000028">
    <property type="protein sequence ID" value="KON30541.1"/>
    <property type="molecule type" value="Genomic_DNA"/>
</dbReference>
<feature type="transmembrane region" description="Helical" evidence="1">
    <location>
        <begin position="37"/>
        <end position="58"/>
    </location>
</feature>
<protein>
    <submittedName>
        <fullName evidence="2">Uncharacterized protein</fullName>
    </submittedName>
</protein>
<evidence type="ECO:0000256" key="1">
    <source>
        <dbReference type="SAM" id="Phobius"/>
    </source>
</evidence>
<dbReference type="Proteomes" id="UP000037210">
    <property type="component" value="Unassembled WGS sequence"/>
</dbReference>
<name>A0A0M0BQP1_9ARCH</name>
<gene>
    <name evidence="2" type="ORF">AC482_03550</name>
</gene>
<keyword evidence="1" id="KW-1133">Transmembrane helix</keyword>
<keyword evidence="1" id="KW-0812">Transmembrane</keyword>
<accession>A0A0M0BQP1</accession>
<comment type="caution">
    <text evidence="2">The sequence shown here is derived from an EMBL/GenBank/DDBJ whole genome shotgun (WGS) entry which is preliminary data.</text>
</comment>
<reference evidence="2 3" key="1">
    <citation type="submission" date="2015-06" db="EMBL/GenBank/DDBJ databases">
        <title>New insights into the roles of widespread benthic archaea in carbon and nitrogen cycling.</title>
        <authorList>
            <person name="Lazar C.S."/>
            <person name="Baker B.J."/>
            <person name="Seitz K.W."/>
            <person name="Hyde A.S."/>
            <person name="Dick G.J."/>
            <person name="Hinrichs K.-U."/>
            <person name="Teske A.P."/>
        </authorList>
    </citation>
    <scope>NUCLEOTIDE SEQUENCE [LARGE SCALE GENOMIC DNA]</scope>
    <source>
        <strain evidence="2">DG-45</strain>
    </source>
</reference>
<keyword evidence="1" id="KW-0472">Membrane</keyword>
<evidence type="ECO:0000313" key="3">
    <source>
        <dbReference type="Proteomes" id="UP000037210"/>
    </source>
</evidence>
<sequence>MAERRDQVDLRIIYTSLIIIVILAVLMGLTSEKISSLLMLFFIAIIIIGNVGYLYRIFKRNK</sequence>